<dbReference type="Proteomes" id="UP000075787">
    <property type="component" value="Unassembled WGS sequence"/>
</dbReference>
<accession>A0A162JLZ0</accession>
<comment type="caution">
    <text evidence="1">The sequence shown here is derived from an EMBL/GenBank/DDBJ whole genome shotgun (WGS) entry which is preliminary data.</text>
</comment>
<proteinExistence type="predicted"/>
<gene>
    <name evidence="1" type="ORF">AUP44_17505</name>
</gene>
<reference evidence="1 2" key="1">
    <citation type="submission" date="2015-12" db="EMBL/GenBank/DDBJ databases">
        <title>Genome sequence of Tistrella mobilis MCCC 1A02139.</title>
        <authorList>
            <person name="Lu L."/>
            <person name="Lai Q."/>
            <person name="Shao Z."/>
            <person name="Qian P."/>
        </authorList>
    </citation>
    <scope>NUCLEOTIDE SEQUENCE [LARGE SCALE GENOMIC DNA]</scope>
    <source>
        <strain evidence="1 2">MCCC 1A02139</strain>
    </source>
</reference>
<dbReference type="GeneID" id="97239968"/>
<protein>
    <submittedName>
        <fullName evidence="1">Uncharacterized protein</fullName>
    </submittedName>
</protein>
<evidence type="ECO:0000313" key="1">
    <source>
        <dbReference type="EMBL" id="KYO49459.1"/>
    </source>
</evidence>
<dbReference type="AlphaFoldDB" id="A0A162JLZ0"/>
<organism evidence="1 2">
    <name type="scientific">Tistrella mobilis</name>
    <dbReference type="NCBI Taxonomy" id="171437"/>
    <lineage>
        <taxon>Bacteria</taxon>
        <taxon>Pseudomonadati</taxon>
        <taxon>Pseudomonadota</taxon>
        <taxon>Alphaproteobacteria</taxon>
        <taxon>Geminicoccales</taxon>
        <taxon>Geminicoccaceae</taxon>
        <taxon>Tistrella</taxon>
    </lineage>
</organism>
<name>A0A162JLZ0_9PROT</name>
<dbReference type="EMBL" id="LPZR01000227">
    <property type="protein sequence ID" value="KYO49459.1"/>
    <property type="molecule type" value="Genomic_DNA"/>
</dbReference>
<dbReference type="RefSeq" id="WP_062770218.1">
    <property type="nucleotide sequence ID" value="NZ_CP121045.1"/>
</dbReference>
<evidence type="ECO:0000313" key="2">
    <source>
        <dbReference type="Proteomes" id="UP000075787"/>
    </source>
</evidence>
<sequence length="137" mass="15009">MLKSTLLPLQRLHDQSPSFEAELNDASAALTCRLAWFDEADPEEDDDAALEALIDDLLLLYERLLMRSHHARAAAGRETEEMSPMEHLVVPGAACRTTGMIRPVAPTVFKVDLQAGCLLVPAGDRDALDAWLAAMPE</sequence>